<dbReference type="AlphaFoldDB" id="A0A9W7DNY6"/>
<feature type="transmembrane region" description="Helical" evidence="1">
    <location>
        <begin position="12"/>
        <end position="33"/>
    </location>
</feature>
<gene>
    <name evidence="2" type="ORF">TrRE_jg5093</name>
</gene>
<keyword evidence="1" id="KW-0472">Membrane</keyword>
<dbReference type="EMBL" id="BRXZ01001954">
    <property type="protein sequence ID" value="GMH50704.1"/>
    <property type="molecule type" value="Genomic_DNA"/>
</dbReference>
<feature type="transmembrane region" description="Helical" evidence="1">
    <location>
        <begin position="113"/>
        <end position="137"/>
    </location>
</feature>
<sequence>MSLPDVPPLTPSLCGTCGILVNSLMLVFNVGFLRSNSIATLDPALMSPPGQLLILLWGASYYACGREGCGGDVWFVFAVEKAYYVYKWVSWNMTHDAVGLIKRKLKSRDKMGALAPLFHATYGAADAVLGCMFFALWRQGR</sequence>
<keyword evidence="1" id="KW-1133">Transmembrane helix</keyword>
<keyword evidence="1" id="KW-0812">Transmembrane</keyword>
<name>A0A9W7DNY6_9STRA</name>
<evidence type="ECO:0000313" key="2">
    <source>
        <dbReference type="EMBL" id="GMH50704.1"/>
    </source>
</evidence>
<protein>
    <submittedName>
        <fullName evidence="2">Uncharacterized protein</fullName>
    </submittedName>
</protein>
<reference evidence="2" key="1">
    <citation type="submission" date="2022-07" db="EMBL/GenBank/DDBJ databases">
        <title>Genome analysis of Parmales, a sister group of diatoms, reveals the evolutionary specialization of diatoms from phago-mixotrophs to photoautotrophs.</title>
        <authorList>
            <person name="Ban H."/>
            <person name="Sato S."/>
            <person name="Yoshikawa S."/>
            <person name="Kazumasa Y."/>
            <person name="Nakamura Y."/>
            <person name="Ichinomiya M."/>
            <person name="Saitoh K."/>
            <person name="Sato N."/>
            <person name="Blanc-Mathieu R."/>
            <person name="Endo H."/>
            <person name="Kuwata A."/>
            <person name="Ogata H."/>
        </authorList>
    </citation>
    <scope>NUCLEOTIDE SEQUENCE</scope>
</reference>
<proteinExistence type="predicted"/>
<keyword evidence="3" id="KW-1185">Reference proteome</keyword>
<organism evidence="2 3">
    <name type="scientific">Triparma retinervis</name>
    <dbReference type="NCBI Taxonomy" id="2557542"/>
    <lineage>
        <taxon>Eukaryota</taxon>
        <taxon>Sar</taxon>
        <taxon>Stramenopiles</taxon>
        <taxon>Ochrophyta</taxon>
        <taxon>Bolidophyceae</taxon>
        <taxon>Parmales</taxon>
        <taxon>Triparmaceae</taxon>
        <taxon>Triparma</taxon>
    </lineage>
</organism>
<evidence type="ECO:0000256" key="1">
    <source>
        <dbReference type="SAM" id="Phobius"/>
    </source>
</evidence>
<comment type="caution">
    <text evidence="2">The sequence shown here is derived from an EMBL/GenBank/DDBJ whole genome shotgun (WGS) entry which is preliminary data.</text>
</comment>
<dbReference type="OrthoDB" id="10354356at2759"/>
<evidence type="ECO:0000313" key="3">
    <source>
        <dbReference type="Proteomes" id="UP001165082"/>
    </source>
</evidence>
<dbReference type="Proteomes" id="UP001165082">
    <property type="component" value="Unassembled WGS sequence"/>
</dbReference>
<accession>A0A9W7DNY6</accession>